<dbReference type="PANTHER" id="PTHR24335">
    <property type="entry name" value="MOTOR NEURON AND PANCREAS HOMEOBOX PROTEIN"/>
    <property type="match status" value="1"/>
</dbReference>
<dbReference type="PROSITE" id="PS50071">
    <property type="entry name" value="HOMEOBOX_2"/>
    <property type="match status" value="1"/>
</dbReference>
<dbReference type="GO" id="GO:0007417">
    <property type="term" value="P:central nervous system development"/>
    <property type="evidence" value="ECO:0007669"/>
    <property type="project" value="TreeGrafter"/>
</dbReference>
<accession>A0A1B6L5D4</accession>
<dbReference type="PRINTS" id="PR00024">
    <property type="entry name" value="HOMEOBOX"/>
</dbReference>
<protein>
    <recommendedName>
        <fullName evidence="8">Homeobox domain-containing protein</fullName>
    </recommendedName>
</protein>
<evidence type="ECO:0000256" key="7">
    <source>
        <dbReference type="SAM" id="MobiDB-lite"/>
    </source>
</evidence>
<dbReference type="Pfam" id="PF00046">
    <property type="entry name" value="Homeodomain"/>
    <property type="match status" value="1"/>
</dbReference>
<sequence>MSSGPYEEVPSSPDSKVELTRSGAATINRNSFCIEALLAPREDKRQSPVSTTYNSSRSPSISPGSEECPYNLPSSPKKSEPFFKSQGLGIVPRPGMLSLLANHPQLGGPEQLYASYPASSAFQPLGQRGDSKSPPGPLTQGQLHQMHLEWLARAGMFYAGPRIQDLTGAHHALMGKTRRPRTAFTSQQLLELEKQFRQNKYLSRPKRFEVATSLMLTETQVKIWFQNRRMKWKRSKKAQQEAKSTKEDGDKKTSHPAGSSANCNPPKCGHAPSPSGRSKPESVSVRSPAPSGTLQQIVQLAQMARQRDVPAETLYRPYVS</sequence>
<evidence type="ECO:0000256" key="5">
    <source>
        <dbReference type="PROSITE-ProRule" id="PRU00108"/>
    </source>
</evidence>
<dbReference type="CDD" id="cd00086">
    <property type="entry name" value="homeodomain"/>
    <property type="match status" value="1"/>
</dbReference>
<dbReference type="AlphaFoldDB" id="A0A1B6L5D4"/>
<evidence type="ECO:0000313" key="9">
    <source>
        <dbReference type="EMBL" id="JAT18942.1"/>
    </source>
</evidence>
<evidence type="ECO:0000256" key="1">
    <source>
        <dbReference type="ARBA" id="ARBA00004123"/>
    </source>
</evidence>
<dbReference type="GO" id="GO:0005634">
    <property type="term" value="C:nucleus"/>
    <property type="evidence" value="ECO:0007669"/>
    <property type="project" value="UniProtKB-SubCell"/>
</dbReference>
<dbReference type="Gene3D" id="1.10.10.60">
    <property type="entry name" value="Homeodomain-like"/>
    <property type="match status" value="1"/>
</dbReference>
<dbReference type="SUPFAM" id="SSF46689">
    <property type="entry name" value="Homeodomain-like"/>
    <property type="match status" value="1"/>
</dbReference>
<gene>
    <name evidence="9" type="ORF">g.6793</name>
</gene>
<feature type="DNA-binding region" description="Homeobox" evidence="5">
    <location>
        <begin position="177"/>
        <end position="236"/>
    </location>
</feature>
<feature type="region of interest" description="Disordered" evidence="7">
    <location>
        <begin position="232"/>
        <end position="293"/>
    </location>
</feature>
<reference evidence="9" key="1">
    <citation type="submission" date="2015-11" db="EMBL/GenBank/DDBJ databases">
        <title>De novo transcriptome assembly of four potential Pierce s Disease insect vectors from Arizona vineyards.</title>
        <authorList>
            <person name="Tassone E.E."/>
        </authorList>
    </citation>
    <scope>NUCLEOTIDE SEQUENCE</scope>
</reference>
<proteinExistence type="predicted"/>
<dbReference type="GO" id="GO:0000981">
    <property type="term" value="F:DNA-binding transcription factor activity, RNA polymerase II-specific"/>
    <property type="evidence" value="ECO:0007669"/>
    <property type="project" value="InterPro"/>
</dbReference>
<dbReference type="FunFam" id="1.10.10.60:FF:000357">
    <property type="entry name" value="Motor neuron and pancreas homeobox 1"/>
    <property type="match status" value="1"/>
</dbReference>
<name>A0A1B6L5D4_9HEMI</name>
<dbReference type="PROSITE" id="PS00027">
    <property type="entry name" value="HOMEOBOX_1"/>
    <property type="match status" value="1"/>
</dbReference>
<keyword evidence="4 5" id="KW-0539">Nucleus</keyword>
<feature type="region of interest" description="Disordered" evidence="7">
    <location>
        <begin position="38"/>
        <end position="79"/>
    </location>
</feature>
<dbReference type="GO" id="GO:1990837">
    <property type="term" value="F:sequence-specific double-stranded DNA binding"/>
    <property type="evidence" value="ECO:0007669"/>
    <property type="project" value="TreeGrafter"/>
</dbReference>
<feature type="region of interest" description="Disordered" evidence="7">
    <location>
        <begin position="1"/>
        <end position="22"/>
    </location>
</feature>
<organism evidence="9">
    <name type="scientific">Graphocephala atropunctata</name>
    <dbReference type="NCBI Taxonomy" id="36148"/>
    <lineage>
        <taxon>Eukaryota</taxon>
        <taxon>Metazoa</taxon>
        <taxon>Ecdysozoa</taxon>
        <taxon>Arthropoda</taxon>
        <taxon>Hexapoda</taxon>
        <taxon>Insecta</taxon>
        <taxon>Pterygota</taxon>
        <taxon>Neoptera</taxon>
        <taxon>Paraneoptera</taxon>
        <taxon>Hemiptera</taxon>
        <taxon>Auchenorrhyncha</taxon>
        <taxon>Membracoidea</taxon>
        <taxon>Cicadellidae</taxon>
        <taxon>Cicadellinae</taxon>
        <taxon>Cicadellini</taxon>
        <taxon>Graphocephala</taxon>
    </lineage>
</organism>
<dbReference type="InterPro" id="IPR020479">
    <property type="entry name" value="HD_metazoa"/>
</dbReference>
<feature type="compositionally biased region" description="Basic and acidic residues" evidence="7">
    <location>
        <begin position="238"/>
        <end position="253"/>
    </location>
</feature>
<dbReference type="InterPro" id="IPR017970">
    <property type="entry name" value="Homeobox_CS"/>
</dbReference>
<evidence type="ECO:0000259" key="8">
    <source>
        <dbReference type="PROSITE" id="PS50071"/>
    </source>
</evidence>
<evidence type="ECO:0000256" key="6">
    <source>
        <dbReference type="RuleBase" id="RU000682"/>
    </source>
</evidence>
<feature type="domain" description="Homeobox" evidence="8">
    <location>
        <begin position="175"/>
        <end position="235"/>
    </location>
</feature>
<evidence type="ECO:0000256" key="3">
    <source>
        <dbReference type="ARBA" id="ARBA00023155"/>
    </source>
</evidence>
<keyword evidence="3 5" id="KW-0371">Homeobox</keyword>
<dbReference type="GO" id="GO:0048812">
    <property type="term" value="P:neuron projection morphogenesis"/>
    <property type="evidence" value="ECO:0007669"/>
    <property type="project" value="TreeGrafter"/>
</dbReference>
<feature type="compositionally biased region" description="Low complexity" evidence="7">
    <location>
        <begin position="50"/>
        <end position="65"/>
    </location>
</feature>
<keyword evidence="2 5" id="KW-0238">DNA-binding</keyword>
<dbReference type="InterPro" id="IPR042768">
    <property type="entry name" value="MNX1/Ceh-12"/>
</dbReference>
<evidence type="ECO:0000256" key="2">
    <source>
        <dbReference type="ARBA" id="ARBA00023125"/>
    </source>
</evidence>
<dbReference type="InterPro" id="IPR009057">
    <property type="entry name" value="Homeodomain-like_sf"/>
</dbReference>
<dbReference type="InterPro" id="IPR001356">
    <property type="entry name" value="HD"/>
</dbReference>
<comment type="subcellular location">
    <subcellularLocation>
        <location evidence="1 5 6">Nucleus</location>
    </subcellularLocation>
</comment>
<dbReference type="PANTHER" id="PTHR24335:SF4">
    <property type="entry name" value="EXTRA-EXTRA"/>
    <property type="match status" value="1"/>
</dbReference>
<dbReference type="SMART" id="SM00389">
    <property type="entry name" value="HOX"/>
    <property type="match status" value="1"/>
</dbReference>
<evidence type="ECO:0000256" key="4">
    <source>
        <dbReference type="ARBA" id="ARBA00023242"/>
    </source>
</evidence>
<dbReference type="EMBL" id="GEBQ01021035">
    <property type="protein sequence ID" value="JAT18942.1"/>
    <property type="molecule type" value="Transcribed_RNA"/>
</dbReference>